<accession>A0A9P8Q3X4</accession>
<feature type="region of interest" description="Disordered" evidence="1">
    <location>
        <begin position="36"/>
        <end position="55"/>
    </location>
</feature>
<reference evidence="2" key="1">
    <citation type="journal article" date="2021" name="Open Biol.">
        <title>Shared evolutionary footprints suggest mitochondrial oxidative damage underlies multiple complex I losses in fungi.</title>
        <authorList>
            <person name="Schikora-Tamarit M.A."/>
            <person name="Marcet-Houben M."/>
            <person name="Nosek J."/>
            <person name="Gabaldon T."/>
        </authorList>
    </citation>
    <scope>NUCLEOTIDE SEQUENCE</scope>
    <source>
        <strain evidence="2">CBS2887</strain>
    </source>
</reference>
<evidence type="ECO:0000256" key="1">
    <source>
        <dbReference type="SAM" id="MobiDB-lite"/>
    </source>
</evidence>
<sequence>MAQWTKMNNIPSKDQKPLTLSIEVLINQSGEYLSKTGMKNPTMIPTATPKRLTHPIEMNPGFKTKETELNITVDNKDIATIAGTISSESWVPTTEGMSLK</sequence>
<organism evidence="2 3">
    <name type="scientific">Wickerhamomyces pijperi</name>
    <name type="common">Yeast</name>
    <name type="synonym">Pichia pijperi</name>
    <dbReference type="NCBI Taxonomy" id="599730"/>
    <lineage>
        <taxon>Eukaryota</taxon>
        <taxon>Fungi</taxon>
        <taxon>Dikarya</taxon>
        <taxon>Ascomycota</taxon>
        <taxon>Saccharomycotina</taxon>
        <taxon>Saccharomycetes</taxon>
        <taxon>Phaffomycetales</taxon>
        <taxon>Wickerhamomycetaceae</taxon>
        <taxon>Wickerhamomyces</taxon>
    </lineage>
</organism>
<name>A0A9P8Q3X4_WICPI</name>
<dbReference type="Proteomes" id="UP000774326">
    <property type="component" value="Unassembled WGS sequence"/>
</dbReference>
<protein>
    <submittedName>
        <fullName evidence="2">Uncharacterized protein</fullName>
    </submittedName>
</protein>
<evidence type="ECO:0000313" key="2">
    <source>
        <dbReference type="EMBL" id="KAH3682419.1"/>
    </source>
</evidence>
<proteinExistence type="predicted"/>
<gene>
    <name evidence="2" type="ORF">WICPIJ_006605</name>
</gene>
<dbReference type="AlphaFoldDB" id="A0A9P8Q3X4"/>
<dbReference type="EMBL" id="JAEUBG010003692">
    <property type="protein sequence ID" value="KAH3682419.1"/>
    <property type="molecule type" value="Genomic_DNA"/>
</dbReference>
<keyword evidence="3" id="KW-1185">Reference proteome</keyword>
<evidence type="ECO:0000313" key="3">
    <source>
        <dbReference type="Proteomes" id="UP000774326"/>
    </source>
</evidence>
<feature type="compositionally biased region" description="Polar residues" evidence="1">
    <location>
        <begin position="36"/>
        <end position="45"/>
    </location>
</feature>
<comment type="caution">
    <text evidence="2">The sequence shown here is derived from an EMBL/GenBank/DDBJ whole genome shotgun (WGS) entry which is preliminary data.</text>
</comment>
<reference evidence="2" key="2">
    <citation type="submission" date="2021-01" db="EMBL/GenBank/DDBJ databases">
        <authorList>
            <person name="Schikora-Tamarit M.A."/>
        </authorList>
    </citation>
    <scope>NUCLEOTIDE SEQUENCE</scope>
    <source>
        <strain evidence="2">CBS2887</strain>
    </source>
</reference>